<evidence type="ECO:0000256" key="5">
    <source>
        <dbReference type="ARBA" id="ARBA00025466"/>
    </source>
</evidence>
<evidence type="ECO:0000256" key="4">
    <source>
        <dbReference type="ARBA" id="ARBA00023163"/>
    </source>
</evidence>
<dbReference type="EMBL" id="JBEDNZ010000015">
    <property type="protein sequence ID" value="KAL0829313.1"/>
    <property type="molecule type" value="Genomic_DNA"/>
</dbReference>
<evidence type="ECO:0000313" key="8">
    <source>
        <dbReference type="Proteomes" id="UP001549921"/>
    </source>
</evidence>
<comment type="subunit">
    <text evidence="1">Self-associates forming complexes of several hundred monomers.</text>
</comment>
<dbReference type="Proteomes" id="UP001549921">
    <property type="component" value="Unassembled WGS sequence"/>
</dbReference>
<keyword evidence="4" id="KW-0804">Transcription</keyword>
<dbReference type="PANTHER" id="PTHR21411:SF0">
    <property type="entry name" value="REGULATORY PROTEIN ZESTE"/>
    <property type="match status" value="1"/>
</dbReference>
<dbReference type="InterPro" id="IPR028002">
    <property type="entry name" value="Myb_DNA-bind_5"/>
</dbReference>
<feature type="domain" description="Myb/SANT-like DNA-binding" evidence="6">
    <location>
        <begin position="6"/>
        <end position="84"/>
    </location>
</feature>
<evidence type="ECO:0000256" key="1">
    <source>
        <dbReference type="ARBA" id="ARBA00011764"/>
    </source>
</evidence>
<evidence type="ECO:0000256" key="3">
    <source>
        <dbReference type="ARBA" id="ARBA00023015"/>
    </source>
</evidence>
<sequence>MESGKRSKNFTEREKMLLIEIAKEFVSIIDNKKTDMSTVEKKKRAWLALTKQYNAFSDTGPRTEKQLHALYDNLKKRARKSMADDKSEMCKSGGTFCFSKTAFDENVKALLTPHLKSMDNEFDPSEPYYVLNVQTSTDTQGSIEDTQSGSIADSFIEIEANEGVETVDSSINCPKTKIPASTFLKDVETTPKLRNNICLTETTKKTINNISASIIKRKIQKQINEDAISKKKLDILEIQRQQELIKLEKNKVILDLDIELKRVLLENAKIDLECKKKMYNL</sequence>
<comment type="caution">
    <text evidence="7">The sequence shown here is derived from an EMBL/GenBank/DDBJ whole genome shotgun (WGS) entry which is preliminary data.</text>
</comment>
<name>A0ABD0SWU1_LOXSC</name>
<organism evidence="7 8">
    <name type="scientific">Loxostege sticticalis</name>
    <name type="common">Beet webworm moth</name>
    <dbReference type="NCBI Taxonomy" id="481309"/>
    <lineage>
        <taxon>Eukaryota</taxon>
        <taxon>Metazoa</taxon>
        <taxon>Ecdysozoa</taxon>
        <taxon>Arthropoda</taxon>
        <taxon>Hexapoda</taxon>
        <taxon>Insecta</taxon>
        <taxon>Pterygota</taxon>
        <taxon>Neoptera</taxon>
        <taxon>Endopterygota</taxon>
        <taxon>Lepidoptera</taxon>
        <taxon>Glossata</taxon>
        <taxon>Ditrysia</taxon>
        <taxon>Pyraloidea</taxon>
        <taxon>Crambidae</taxon>
        <taxon>Pyraustinae</taxon>
        <taxon>Loxostege</taxon>
    </lineage>
</organism>
<accession>A0ABD0SWU1</accession>
<comment type="function">
    <text evidence="5">Involved in transvection phenomena (= synapsis-dependent gene expression), where the synaptic pairing of chromosomes carrying genes with which zeste interacts influences the expression of these genes. Zeste binds to DNA and stimulates transcription from a nearby promoter.</text>
</comment>
<protein>
    <recommendedName>
        <fullName evidence="2">Regulatory protein zeste</fullName>
    </recommendedName>
</protein>
<dbReference type="Pfam" id="PF13873">
    <property type="entry name" value="Myb_DNA-bind_5"/>
    <property type="match status" value="1"/>
</dbReference>
<evidence type="ECO:0000313" key="7">
    <source>
        <dbReference type="EMBL" id="KAL0829313.1"/>
    </source>
</evidence>
<evidence type="ECO:0000259" key="6">
    <source>
        <dbReference type="Pfam" id="PF13873"/>
    </source>
</evidence>
<proteinExistence type="predicted"/>
<evidence type="ECO:0000256" key="2">
    <source>
        <dbReference type="ARBA" id="ARBA00016807"/>
    </source>
</evidence>
<dbReference type="AlphaFoldDB" id="A0ABD0SWU1"/>
<gene>
    <name evidence="7" type="ORF">ABMA28_004111</name>
</gene>
<keyword evidence="3" id="KW-0805">Transcription regulation</keyword>
<dbReference type="PANTHER" id="PTHR21411">
    <property type="entry name" value="APONTIC"/>
    <property type="match status" value="1"/>
</dbReference>
<reference evidence="7 8" key="1">
    <citation type="submission" date="2024-06" db="EMBL/GenBank/DDBJ databases">
        <title>A chromosome-level genome assembly of beet webworm, Loxostege sticticalis.</title>
        <authorList>
            <person name="Zhang Y."/>
        </authorList>
    </citation>
    <scope>NUCLEOTIDE SEQUENCE [LARGE SCALE GENOMIC DNA]</scope>
    <source>
        <strain evidence="7">AQ028</strain>
        <tissue evidence="7">Male pupae</tissue>
    </source>
</reference>